<evidence type="ECO:0000256" key="8">
    <source>
        <dbReference type="ARBA" id="ARBA00022840"/>
    </source>
</evidence>
<evidence type="ECO:0000256" key="4">
    <source>
        <dbReference type="ARBA" id="ARBA00016460"/>
    </source>
</evidence>
<dbReference type="SUPFAM" id="SSF56104">
    <property type="entry name" value="SAICAR synthase-like"/>
    <property type="match status" value="1"/>
</dbReference>
<evidence type="ECO:0000256" key="5">
    <source>
        <dbReference type="ARBA" id="ARBA00022598"/>
    </source>
</evidence>
<dbReference type="PROSITE" id="PS01057">
    <property type="entry name" value="SAICAR_SYNTHETASE_1"/>
    <property type="match status" value="1"/>
</dbReference>
<keyword evidence="7 11" id="KW-0658">Purine biosynthesis</keyword>
<dbReference type="NCBIfam" id="TIGR00081">
    <property type="entry name" value="purC"/>
    <property type="match status" value="1"/>
</dbReference>
<comment type="similarity">
    <text evidence="2 11">Belongs to the SAICAR synthetase family.</text>
</comment>
<evidence type="ECO:0000256" key="3">
    <source>
        <dbReference type="ARBA" id="ARBA00012217"/>
    </source>
</evidence>
<dbReference type="HAMAP" id="MF_00137">
    <property type="entry name" value="SAICAR_synth"/>
    <property type="match status" value="1"/>
</dbReference>
<proteinExistence type="inferred from homology"/>
<comment type="pathway">
    <text evidence="1 11">Purine metabolism; IMP biosynthesis via de novo pathway; 5-amino-1-(5-phospho-D-ribosyl)imidazole-4-carboxamide from 5-amino-1-(5-phospho-D-ribosyl)imidazole-4-carboxylate: step 1/2.</text>
</comment>
<dbReference type="RefSeq" id="WP_204720797.1">
    <property type="nucleotide sequence ID" value="NZ_JACSNR010000006.1"/>
</dbReference>
<evidence type="ECO:0000256" key="9">
    <source>
        <dbReference type="ARBA" id="ARBA00030409"/>
    </source>
</evidence>
<evidence type="ECO:0000256" key="2">
    <source>
        <dbReference type="ARBA" id="ARBA00010190"/>
    </source>
</evidence>
<evidence type="ECO:0000313" key="13">
    <source>
        <dbReference type="EMBL" id="MBM6923401.1"/>
    </source>
</evidence>
<evidence type="ECO:0000256" key="7">
    <source>
        <dbReference type="ARBA" id="ARBA00022755"/>
    </source>
</evidence>
<keyword evidence="14" id="KW-1185">Reference proteome</keyword>
<evidence type="ECO:0000256" key="1">
    <source>
        <dbReference type="ARBA" id="ARBA00004672"/>
    </source>
</evidence>
<dbReference type="EC" id="6.3.2.6" evidence="3 11"/>
<keyword evidence="5 11" id="KW-0436">Ligase</keyword>
<dbReference type="EMBL" id="JACSNR010000006">
    <property type="protein sequence ID" value="MBM6923401.1"/>
    <property type="molecule type" value="Genomic_DNA"/>
</dbReference>
<accession>A0ABS2GN67</accession>
<evidence type="ECO:0000313" key="14">
    <source>
        <dbReference type="Proteomes" id="UP000724149"/>
    </source>
</evidence>
<sequence length="236" mass="27091">MRKLEQIYEGKAKKVFRTDDENVYLVQYKDDATAFNGLKKGTIEGKGVINNKVTNFLMQMLETKGIPTHYVQQLSDRETLVKRVQIVPLEVVVRNIAAGSLSKRLGLEEGTPLATTVLEYCYKNDELGDPMINETHVYAMNLATPEEMDTIRDYALKINAILRDYLKEANIDLIDFKLEFGRTPDGKIILADEISPDTCRFWDSKTMEKLDKDRFRRDLGNVEGAYHEVMKRLMGE</sequence>
<dbReference type="Gene3D" id="3.30.200.20">
    <property type="entry name" value="Phosphorylase Kinase, domain 1"/>
    <property type="match status" value="1"/>
</dbReference>
<dbReference type="InterPro" id="IPR018236">
    <property type="entry name" value="SAICAR_synthetase_CS"/>
</dbReference>
<protein>
    <recommendedName>
        <fullName evidence="4 11">Phosphoribosylaminoimidazole-succinocarboxamide synthase</fullName>
        <ecNumber evidence="3 11">6.3.2.6</ecNumber>
    </recommendedName>
    <alternativeName>
        <fullName evidence="9 11">SAICAR synthetase</fullName>
    </alternativeName>
</protein>
<dbReference type="InterPro" id="IPR001636">
    <property type="entry name" value="SAICAR_synth"/>
</dbReference>
<organism evidence="13 14">
    <name type="scientific">Hydrogenoanaerobacterium saccharovorans</name>
    <dbReference type="NCBI Taxonomy" id="474960"/>
    <lineage>
        <taxon>Bacteria</taxon>
        <taxon>Bacillati</taxon>
        <taxon>Bacillota</taxon>
        <taxon>Clostridia</taxon>
        <taxon>Eubacteriales</taxon>
        <taxon>Oscillospiraceae</taxon>
        <taxon>Hydrogenoanaerobacterium</taxon>
    </lineage>
</organism>
<evidence type="ECO:0000259" key="12">
    <source>
        <dbReference type="Pfam" id="PF01259"/>
    </source>
</evidence>
<dbReference type="Gene3D" id="3.30.470.20">
    <property type="entry name" value="ATP-grasp fold, B domain"/>
    <property type="match status" value="1"/>
</dbReference>
<keyword evidence="6 11" id="KW-0547">Nucleotide-binding</keyword>
<evidence type="ECO:0000256" key="10">
    <source>
        <dbReference type="ARBA" id="ARBA00048475"/>
    </source>
</evidence>
<comment type="catalytic activity">
    <reaction evidence="10 11">
        <text>5-amino-1-(5-phospho-D-ribosyl)imidazole-4-carboxylate + L-aspartate + ATP = (2S)-2-[5-amino-1-(5-phospho-beta-D-ribosyl)imidazole-4-carboxamido]succinate + ADP + phosphate + 2 H(+)</text>
        <dbReference type="Rhea" id="RHEA:22628"/>
        <dbReference type="ChEBI" id="CHEBI:15378"/>
        <dbReference type="ChEBI" id="CHEBI:29991"/>
        <dbReference type="ChEBI" id="CHEBI:30616"/>
        <dbReference type="ChEBI" id="CHEBI:43474"/>
        <dbReference type="ChEBI" id="CHEBI:58443"/>
        <dbReference type="ChEBI" id="CHEBI:77657"/>
        <dbReference type="ChEBI" id="CHEBI:456216"/>
        <dbReference type="EC" id="6.3.2.6"/>
    </reaction>
</comment>
<dbReference type="InterPro" id="IPR050089">
    <property type="entry name" value="SAICAR_synthetase"/>
</dbReference>
<evidence type="ECO:0000256" key="11">
    <source>
        <dbReference type="HAMAP-Rule" id="MF_00137"/>
    </source>
</evidence>
<dbReference type="InterPro" id="IPR028923">
    <property type="entry name" value="SAICAR_synt/ADE2_N"/>
</dbReference>
<dbReference type="PANTHER" id="PTHR43599">
    <property type="entry name" value="MULTIFUNCTIONAL PROTEIN ADE2"/>
    <property type="match status" value="1"/>
</dbReference>
<dbReference type="PROSITE" id="PS01058">
    <property type="entry name" value="SAICAR_SYNTHETASE_2"/>
    <property type="match status" value="1"/>
</dbReference>
<keyword evidence="8 11" id="KW-0067">ATP-binding</keyword>
<feature type="domain" description="SAICAR synthetase/ADE2 N-terminal" evidence="12">
    <location>
        <begin position="6"/>
        <end position="232"/>
    </location>
</feature>
<dbReference type="InterPro" id="IPR033934">
    <property type="entry name" value="SAICAR_synt_PurC"/>
</dbReference>
<name>A0ABS2GN67_9FIRM</name>
<dbReference type="PANTHER" id="PTHR43599:SF3">
    <property type="entry name" value="SI:DKEY-6E2.2"/>
    <property type="match status" value="1"/>
</dbReference>
<dbReference type="GO" id="GO:0004639">
    <property type="term" value="F:phosphoribosylaminoimidazolesuccinocarboxamide synthase activity"/>
    <property type="evidence" value="ECO:0007669"/>
    <property type="project" value="UniProtKB-EC"/>
</dbReference>
<dbReference type="Pfam" id="PF01259">
    <property type="entry name" value="SAICAR_synt"/>
    <property type="match status" value="1"/>
</dbReference>
<reference evidence="13 14" key="1">
    <citation type="journal article" date="2021" name="Sci. Rep.">
        <title>The distribution of antibiotic resistance genes in chicken gut microbiota commensals.</title>
        <authorList>
            <person name="Juricova H."/>
            <person name="Matiasovicova J."/>
            <person name="Kubasova T."/>
            <person name="Cejkova D."/>
            <person name="Rychlik I."/>
        </authorList>
    </citation>
    <scope>NUCLEOTIDE SEQUENCE [LARGE SCALE GENOMIC DNA]</scope>
    <source>
        <strain evidence="13 14">An564</strain>
    </source>
</reference>
<dbReference type="CDD" id="cd01415">
    <property type="entry name" value="SAICAR_synt_PurC"/>
    <property type="match status" value="1"/>
</dbReference>
<gene>
    <name evidence="11" type="primary">purC</name>
    <name evidence="13" type="ORF">H9X81_06830</name>
</gene>
<comment type="caution">
    <text evidence="13">The sequence shown here is derived from an EMBL/GenBank/DDBJ whole genome shotgun (WGS) entry which is preliminary data.</text>
</comment>
<evidence type="ECO:0000256" key="6">
    <source>
        <dbReference type="ARBA" id="ARBA00022741"/>
    </source>
</evidence>
<dbReference type="Proteomes" id="UP000724149">
    <property type="component" value="Unassembled WGS sequence"/>
</dbReference>